<reference evidence="2 3" key="1">
    <citation type="submission" date="2024-04" db="EMBL/GenBank/DDBJ databases">
        <title>Phyllosticta paracitricarpa is synonymous to the EU quarantine fungus P. citricarpa based on phylogenomic analyses.</title>
        <authorList>
            <consortium name="Lawrence Berkeley National Laboratory"/>
            <person name="Van Ingen-Buijs V.A."/>
            <person name="Van Westerhoven A.C."/>
            <person name="Haridas S."/>
            <person name="Skiadas P."/>
            <person name="Martin F."/>
            <person name="Groenewald J.Z."/>
            <person name="Crous P.W."/>
            <person name="Seidl M.F."/>
        </authorList>
    </citation>
    <scope>NUCLEOTIDE SEQUENCE [LARGE SCALE GENOMIC DNA]</scope>
    <source>
        <strain evidence="2 3">CBS 123374</strain>
    </source>
</reference>
<evidence type="ECO:0000313" key="2">
    <source>
        <dbReference type="EMBL" id="KAK8237701.1"/>
    </source>
</evidence>
<dbReference type="Proteomes" id="UP001492380">
    <property type="component" value="Unassembled WGS sequence"/>
</dbReference>
<organism evidence="2 3">
    <name type="scientific">Phyllosticta capitalensis</name>
    <dbReference type="NCBI Taxonomy" id="121624"/>
    <lineage>
        <taxon>Eukaryota</taxon>
        <taxon>Fungi</taxon>
        <taxon>Dikarya</taxon>
        <taxon>Ascomycota</taxon>
        <taxon>Pezizomycotina</taxon>
        <taxon>Dothideomycetes</taxon>
        <taxon>Dothideomycetes incertae sedis</taxon>
        <taxon>Botryosphaeriales</taxon>
        <taxon>Phyllostictaceae</taxon>
        <taxon>Phyllosticta</taxon>
    </lineage>
</organism>
<evidence type="ECO:0000256" key="1">
    <source>
        <dbReference type="SAM" id="MobiDB-lite"/>
    </source>
</evidence>
<name>A0ABR1YRT8_9PEZI</name>
<proteinExistence type="predicted"/>
<dbReference type="EMBL" id="JBBWRZ010000004">
    <property type="protein sequence ID" value="KAK8237701.1"/>
    <property type="molecule type" value="Genomic_DNA"/>
</dbReference>
<accession>A0ABR1YRT8</accession>
<feature type="region of interest" description="Disordered" evidence="1">
    <location>
        <begin position="49"/>
        <end position="69"/>
    </location>
</feature>
<protein>
    <submittedName>
        <fullName evidence="2">Uncharacterized protein</fullName>
    </submittedName>
</protein>
<evidence type="ECO:0000313" key="3">
    <source>
        <dbReference type="Proteomes" id="UP001492380"/>
    </source>
</evidence>
<keyword evidence="3" id="KW-1185">Reference proteome</keyword>
<gene>
    <name evidence="2" type="ORF">HDK90DRAFT_201725</name>
</gene>
<sequence length="229" mass="26231">MTYRKKQVDEGRCLSHHHPWSLVTPVFFRIPQGKHTKSSVRATWDIDAAGRRPADDGSPAGGAALRRRASRRLWSESAKHSETRRMMDVQDDRVSDFRGQPKIRGISKLLASKWTYCSDARQHFWRVLLRRFHRPVSAPPSPSHDDYSIVGEWVTATVWTFGRVLFDCLQMQTDAFIRARKRRTLHPLSFPSSPVPGWTCPTTPSMLAPFPAPDRLPCCLLGATRPFRR</sequence>
<comment type="caution">
    <text evidence="2">The sequence shown here is derived from an EMBL/GenBank/DDBJ whole genome shotgun (WGS) entry which is preliminary data.</text>
</comment>